<dbReference type="Proteomes" id="UP000712673">
    <property type="component" value="Unassembled WGS sequence"/>
</dbReference>
<evidence type="ECO:0000313" key="5">
    <source>
        <dbReference type="Proteomes" id="UP000712673"/>
    </source>
</evidence>
<dbReference type="Pfam" id="PF00881">
    <property type="entry name" value="Nitroreductase"/>
    <property type="match status" value="2"/>
</dbReference>
<dbReference type="InterPro" id="IPR029479">
    <property type="entry name" value="Nitroreductase"/>
</dbReference>
<gene>
    <name evidence="4" type="ORF">FJZ47_01590</name>
</gene>
<dbReference type="CDD" id="cd02138">
    <property type="entry name" value="TdsD-like"/>
    <property type="match status" value="1"/>
</dbReference>
<keyword evidence="2" id="KW-0560">Oxidoreductase</keyword>
<proteinExistence type="inferred from homology"/>
<dbReference type="InterPro" id="IPR000415">
    <property type="entry name" value="Nitroreductase-like"/>
</dbReference>
<dbReference type="Gene3D" id="3.40.109.10">
    <property type="entry name" value="NADH Oxidase"/>
    <property type="match status" value="1"/>
</dbReference>
<feature type="domain" description="Nitroreductase" evidence="3">
    <location>
        <begin position="75"/>
        <end position="159"/>
    </location>
</feature>
<evidence type="ECO:0000313" key="4">
    <source>
        <dbReference type="EMBL" id="MBM3222486.1"/>
    </source>
</evidence>
<accession>A0A937VWU4</accession>
<dbReference type="PANTHER" id="PTHR43673:SF10">
    <property type="entry name" value="NADH DEHYDROGENASE_NAD(P)H NITROREDUCTASE XCC3605-RELATED"/>
    <property type="match status" value="1"/>
</dbReference>
<name>A0A937VWU4_UNCTE</name>
<dbReference type="SUPFAM" id="SSF55469">
    <property type="entry name" value="FMN-dependent nitroreductase-like"/>
    <property type="match status" value="1"/>
</dbReference>
<comment type="caution">
    <text evidence="4">The sequence shown here is derived from an EMBL/GenBank/DDBJ whole genome shotgun (WGS) entry which is preliminary data.</text>
</comment>
<evidence type="ECO:0000259" key="3">
    <source>
        <dbReference type="Pfam" id="PF00881"/>
    </source>
</evidence>
<feature type="domain" description="Nitroreductase" evidence="3">
    <location>
        <begin position="16"/>
        <end position="70"/>
    </location>
</feature>
<sequence>MEKPADVTYPIEALLQQRWSPRAFSERPVEPEKLRRLLEAARWAASCTNQQPWSFLVATREQATEYARLLSCLRENNQQWAGCAPVLMVSVAQMTFDANGQPNRYAFHDVGLAVANLVIEATALGLYVHQMAGFYPDKVRELYNIPEGFEPVAGIVLGYPGELATLSAELQQREVAPRVRKPLESFVFQGTWGATAPLVQPAEGTALPLR</sequence>
<dbReference type="GO" id="GO:0016491">
    <property type="term" value="F:oxidoreductase activity"/>
    <property type="evidence" value="ECO:0007669"/>
    <property type="project" value="UniProtKB-KW"/>
</dbReference>
<dbReference type="AlphaFoldDB" id="A0A937VWU4"/>
<organism evidence="4 5">
    <name type="scientific">Tectimicrobiota bacterium</name>
    <dbReference type="NCBI Taxonomy" id="2528274"/>
    <lineage>
        <taxon>Bacteria</taxon>
        <taxon>Pseudomonadati</taxon>
        <taxon>Nitrospinota/Tectimicrobiota group</taxon>
        <taxon>Candidatus Tectimicrobiota</taxon>
    </lineage>
</organism>
<comment type="similarity">
    <text evidence="1">Belongs to the nitroreductase family.</text>
</comment>
<reference evidence="4" key="1">
    <citation type="submission" date="2019-03" db="EMBL/GenBank/DDBJ databases">
        <title>Lake Tanganyika Metagenome-Assembled Genomes (MAGs).</title>
        <authorList>
            <person name="Tran P."/>
        </authorList>
    </citation>
    <scope>NUCLEOTIDE SEQUENCE</scope>
    <source>
        <strain evidence="4">K_DeepCast_65m_m2_066</strain>
    </source>
</reference>
<dbReference type="EMBL" id="VGLS01000024">
    <property type="protein sequence ID" value="MBM3222486.1"/>
    <property type="molecule type" value="Genomic_DNA"/>
</dbReference>
<evidence type="ECO:0000256" key="1">
    <source>
        <dbReference type="ARBA" id="ARBA00007118"/>
    </source>
</evidence>
<evidence type="ECO:0000256" key="2">
    <source>
        <dbReference type="ARBA" id="ARBA00023002"/>
    </source>
</evidence>
<dbReference type="PANTHER" id="PTHR43673">
    <property type="entry name" value="NAD(P)H NITROREDUCTASE YDGI-RELATED"/>
    <property type="match status" value="1"/>
</dbReference>
<protein>
    <submittedName>
        <fullName evidence="4">Nitroreductase family protein</fullName>
    </submittedName>
</protein>